<feature type="domain" description="MobA/VirD2-like nuclease" evidence="2">
    <location>
        <begin position="45"/>
        <end position="177"/>
    </location>
</feature>
<evidence type="ECO:0000259" key="4">
    <source>
        <dbReference type="Pfam" id="PF20874"/>
    </source>
</evidence>
<dbReference type="AlphaFoldDB" id="A0A2X3UXJ1"/>
<evidence type="ECO:0000259" key="3">
    <source>
        <dbReference type="Pfam" id="PF11083"/>
    </source>
</evidence>
<proteinExistence type="predicted"/>
<evidence type="ECO:0000259" key="2">
    <source>
        <dbReference type="Pfam" id="PF03432"/>
    </source>
</evidence>
<feature type="domain" description="Group II intron-interrupted relaxase LtrB C-terminal" evidence="3">
    <location>
        <begin position="402"/>
        <end position="524"/>
    </location>
</feature>
<dbReference type="InterPro" id="IPR021112">
    <property type="entry name" value="LtrB_C"/>
</dbReference>
<dbReference type="InterPro" id="IPR005094">
    <property type="entry name" value="Endonuclease_MobA/VirD2"/>
</dbReference>
<feature type="coiled-coil region" evidence="1">
    <location>
        <begin position="429"/>
        <end position="463"/>
    </location>
</feature>
<protein>
    <submittedName>
        <fullName evidence="5">Relaxase</fullName>
    </submittedName>
</protein>
<dbReference type="Pfam" id="PF03432">
    <property type="entry name" value="Relaxase"/>
    <property type="match status" value="1"/>
</dbReference>
<dbReference type="Pfam" id="PF20874">
    <property type="entry name" value="Relaxase_M"/>
    <property type="match status" value="1"/>
</dbReference>
<evidence type="ECO:0000256" key="1">
    <source>
        <dbReference type="SAM" id="Coils"/>
    </source>
</evidence>
<dbReference type="Pfam" id="PF11083">
    <property type="entry name" value="Relaxase_C"/>
    <property type="match status" value="1"/>
</dbReference>
<gene>
    <name evidence="5" type="ORF">NCTC11085_00192</name>
</gene>
<dbReference type="RefSeq" id="WP_002926309.1">
    <property type="nucleotide sequence ID" value="NZ_CP071430.1"/>
</dbReference>
<evidence type="ECO:0000313" key="6">
    <source>
        <dbReference type="Proteomes" id="UP000249623"/>
    </source>
</evidence>
<dbReference type="EMBL" id="LS483346">
    <property type="protein sequence ID" value="SQF33720.1"/>
    <property type="molecule type" value="Genomic_DNA"/>
</dbReference>
<keyword evidence="1" id="KW-0175">Coiled coil</keyword>
<dbReference type="InterPro" id="IPR048299">
    <property type="entry name" value="LtrB_central"/>
</dbReference>
<evidence type="ECO:0000313" key="5">
    <source>
        <dbReference type="EMBL" id="SQF33720.1"/>
    </source>
</evidence>
<sequence length="539" mass="62224">MVVTKAIQIKNTGNLKRAVKYILDEAKTVELVTNSNQSFPVILKDGKLQTQLVSGHLIGQERKAAEEFILTKKLADNRFGRKETSDLVTEKGVLAHHLIQSFDPSDNLTPEEIHEIGRKTVLELTKGKHEFVIATHVDKNHIHNHIIFNTTDTSSLKKFRWQKGTKRSLEKISDRYAELAGAKIIDRSAPRFSHTKYAAYQKKNVFKLEIKSRLNFLIKHSRSIDDFLKKAEALNLAVNFSGKHATYRLLDSEQQRNTRDSTLSKKGAYTLATIEKRVSQNKATYSLEDIKPEYDKLQQEKAEDFEQRLMIEPWQVQEVTADGIYLEIDFGIRNHGLIKVPHRQVDQLEDGRFELFVRRNDFFYFLNPDHSENNRYIKGNTLMKQLAYNNGEVVLTKNRNISNLDQLIKEFEFLAAHDVTSGQQFEELEERFIEQLDQTEETLQQIDQRLMKLNKAAAALSDLQSDNPEYQALGQEILESLGFPLTIRAEELEKEITEISVEQAGLQQKYDGIVGSFEEYRSVKDNNHVRREKEQESSL</sequence>
<organism evidence="5 6">
    <name type="scientific">Streptococcus sanguinis</name>
    <dbReference type="NCBI Taxonomy" id="1305"/>
    <lineage>
        <taxon>Bacteria</taxon>
        <taxon>Bacillati</taxon>
        <taxon>Bacillota</taxon>
        <taxon>Bacilli</taxon>
        <taxon>Lactobacillales</taxon>
        <taxon>Streptococcaceae</taxon>
        <taxon>Streptococcus</taxon>
    </lineage>
</organism>
<reference evidence="5 6" key="1">
    <citation type="submission" date="2018-06" db="EMBL/GenBank/DDBJ databases">
        <authorList>
            <consortium name="Pathogen Informatics"/>
            <person name="Doyle S."/>
        </authorList>
    </citation>
    <scope>NUCLEOTIDE SEQUENCE [LARGE SCALE GENOMIC DNA]</scope>
    <source>
        <strain evidence="5 6">NCTC11085</strain>
    </source>
</reference>
<feature type="domain" description="Group II intron-interrupted relaxase LtrB central" evidence="4">
    <location>
        <begin position="305"/>
        <end position="387"/>
    </location>
</feature>
<accession>A0A2X3UXJ1</accession>
<dbReference type="Proteomes" id="UP000249623">
    <property type="component" value="Chromosome 1"/>
</dbReference>
<name>A0A2X3UXJ1_STRSA</name>